<dbReference type="RefSeq" id="WP_183697847.1">
    <property type="nucleotide sequence ID" value="NZ_JACICA010000013.1"/>
</dbReference>
<dbReference type="Proteomes" id="UP000541425">
    <property type="component" value="Unassembled WGS sequence"/>
</dbReference>
<evidence type="ECO:0000313" key="2">
    <source>
        <dbReference type="EMBL" id="MBB3703476.1"/>
    </source>
</evidence>
<evidence type="ECO:0000313" key="3">
    <source>
        <dbReference type="Proteomes" id="UP000541425"/>
    </source>
</evidence>
<comment type="caution">
    <text evidence="2">The sequence shown here is derived from an EMBL/GenBank/DDBJ whole genome shotgun (WGS) entry which is preliminary data.</text>
</comment>
<organism evidence="2 3">
    <name type="scientific">Alloprevotella rava</name>
    <dbReference type="NCBI Taxonomy" id="671218"/>
    <lineage>
        <taxon>Bacteria</taxon>
        <taxon>Pseudomonadati</taxon>
        <taxon>Bacteroidota</taxon>
        <taxon>Bacteroidia</taxon>
        <taxon>Bacteroidales</taxon>
        <taxon>Prevotellaceae</taxon>
        <taxon>Alloprevotella</taxon>
    </lineage>
</organism>
<feature type="chain" id="PRO_5031104581" evidence="1">
    <location>
        <begin position="20"/>
        <end position="422"/>
    </location>
</feature>
<dbReference type="SUPFAM" id="SSF48452">
    <property type="entry name" value="TPR-like"/>
    <property type="match status" value="2"/>
</dbReference>
<keyword evidence="1" id="KW-0732">Signal</keyword>
<proteinExistence type="predicted"/>
<evidence type="ECO:0000256" key="1">
    <source>
        <dbReference type="SAM" id="SignalP"/>
    </source>
</evidence>
<gene>
    <name evidence="2" type="ORF">FHS60_001966</name>
</gene>
<dbReference type="AlphaFoldDB" id="A0A7W5ULD5"/>
<dbReference type="Gene3D" id="1.25.40.10">
    <property type="entry name" value="Tetratricopeptide repeat domain"/>
    <property type="match status" value="2"/>
</dbReference>
<reference evidence="2 3" key="1">
    <citation type="submission" date="2020-08" db="EMBL/GenBank/DDBJ databases">
        <title>Genomic Encyclopedia of Type Strains, Phase IV (KMG-IV): sequencing the most valuable type-strain genomes for metagenomic binning, comparative biology and taxonomic classification.</title>
        <authorList>
            <person name="Goeker M."/>
        </authorList>
    </citation>
    <scope>NUCLEOTIDE SEQUENCE [LARGE SCALE GENOMIC DNA]</scope>
    <source>
        <strain evidence="2 3">DSM 22548</strain>
    </source>
</reference>
<dbReference type="EMBL" id="JACICA010000013">
    <property type="protein sequence ID" value="MBB3703476.1"/>
    <property type="molecule type" value="Genomic_DNA"/>
</dbReference>
<protein>
    <submittedName>
        <fullName evidence="2">Tetratricopeptide (TPR) repeat protein</fullName>
    </submittedName>
</protein>
<name>A0A7W5ULD5_9BACT</name>
<sequence>MKRIMLSLALMVVAGSGFAQNSAHFKAQALMRDKKDYAQAAEVCEQAIVNPKTTKFAEIYRDMGLAYASLFNNELAKAARELPFDTIAFCNYLDKAVDAFTNSHLADIKPDAKGRVKPEFEIMNKMNLNQMLNYFNYAGVFKAQGGKNEESLKYFEKYINMPKNPIFSQHETDSIYKVGLHEYSQAAFNVSLLNYNLKNYEAVISSADLALKDAELDKQNVHDAYVMKSNSFLMLKDTVSYAKTLRDAVAATAGEGFMSDLITYYMRRQNRAEAIQMADELIKQKGSNKTSYYIKGCLEMNMTPYNYTSAREAFAKAMELDPDYLEANTNMGVCWIQDVQDKINANYFHLPRGNDNASATKYNNIVNTQINPYYKNALPYLEKARQLAPEKPELWAQGLYLCYTNLKETAKANEVKPFVPKN</sequence>
<feature type="signal peptide" evidence="1">
    <location>
        <begin position="1"/>
        <end position="19"/>
    </location>
</feature>
<dbReference type="InterPro" id="IPR011990">
    <property type="entry name" value="TPR-like_helical_dom_sf"/>
</dbReference>
<accession>A0A7W5ULD5</accession>